<accession>A9AVW1</accession>
<sequence>MAVMLSLTIGGEVKEIRKLPFRQNQDFKKKLIDVAKKVMPQVDQMSKPPATNEEGKQSGEALTAYIVTMLESVDGLLEDALSLIIAYASGAIPKSIDDEILDEEIIDAFLCIANAAVPIKKLQVLAAGFSSIG</sequence>
<dbReference type="InParanoid" id="A9AVW1"/>
<dbReference type="KEGG" id="hau:Haur_0551"/>
<keyword evidence="2" id="KW-1185">Reference proteome</keyword>
<protein>
    <submittedName>
        <fullName evidence="1">Uncharacterized protein</fullName>
    </submittedName>
</protein>
<proteinExistence type="predicted"/>
<dbReference type="HOGENOM" id="CLU_1903816_0_0_0"/>
<organism evidence="1 2">
    <name type="scientific">Herpetosiphon aurantiacus (strain ATCC 23779 / DSM 785 / 114-95)</name>
    <dbReference type="NCBI Taxonomy" id="316274"/>
    <lineage>
        <taxon>Bacteria</taxon>
        <taxon>Bacillati</taxon>
        <taxon>Chloroflexota</taxon>
        <taxon>Chloroflexia</taxon>
        <taxon>Herpetosiphonales</taxon>
        <taxon>Herpetosiphonaceae</taxon>
        <taxon>Herpetosiphon</taxon>
    </lineage>
</organism>
<gene>
    <name evidence="1" type="ordered locus">Haur_0551</name>
</gene>
<name>A9AVW1_HERA2</name>
<dbReference type="BioCyc" id="HAUR316274:GHYA-560-MONOMER"/>
<dbReference type="STRING" id="316274.Haur_0551"/>
<reference evidence="1 2" key="1">
    <citation type="journal article" date="2011" name="Stand. Genomic Sci.">
        <title>Complete genome sequence of the filamentous gliding predatory bacterium Herpetosiphon aurantiacus type strain (114-95(T)).</title>
        <authorList>
            <person name="Kiss H."/>
            <person name="Nett M."/>
            <person name="Domin N."/>
            <person name="Martin K."/>
            <person name="Maresca J.A."/>
            <person name="Copeland A."/>
            <person name="Lapidus A."/>
            <person name="Lucas S."/>
            <person name="Berry K.W."/>
            <person name="Glavina Del Rio T."/>
            <person name="Dalin E."/>
            <person name="Tice H."/>
            <person name="Pitluck S."/>
            <person name="Richardson P."/>
            <person name="Bruce D."/>
            <person name="Goodwin L."/>
            <person name="Han C."/>
            <person name="Detter J.C."/>
            <person name="Schmutz J."/>
            <person name="Brettin T."/>
            <person name="Land M."/>
            <person name="Hauser L."/>
            <person name="Kyrpides N.C."/>
            <person name="Ivanova N."/>
            <person name="Goker M."/>
            <person name="Woyke T."/>
            <person name="Klenk H.P."/>
            <person name="Bryant D.A."/>
        </authorList>
    </citation>
    <scope>NUCLEOTIDE SEQUENCE [LARGE SCALE GENOMIC DNA]</scope>
    <source>
        <strain evidence="2">ATCC 23779 / DSM 785 / 114-95</strain>
    </source>
</reference>
<dbReference type="AlphaFoldDB" id="A9AVW1"/>
<evidence type="ECO:0000313" key="2">
    <source>
        <dbReference type="Proteomes" id="UP000000787"/>
    </source>
</evidence>
<dbReference type="EMBL" id="CP000875">
    <property type="protein sequence ID" value="ABX03199.1"/>
    <property type="molecule type" value="Genomic_DNA"/>
</dbReference>
<dbReference type="Proteomes" id="UP000000787">
    <property type="component" value="Chromosome"/>
</dbReference>
<evidence type="ECO:0000313" key="1">
    <source>
        <dbReference type="EMBL" id="ABX03199.1"/>
    </source>
</evidence>